<evidence type="ECO:0000313" key="15">
    <source>
        <dbReference type="EMBL" id="KAL2717987.1"/>
    </source>
</evidence>
<evidence type="ECO:0000256" key="8">
    <source>
        <dbReference type="ARBA" id="ARBA00022833"/>
    </source>
</evidence>
<feature type="domain" description="Peptidase M14" evidence="14">
    <location>
        <begin position="242"/>
        <end position="563"/>
    </location>
</feature>
<dbReference type="PANTHER" id="PTHR11705">
    <property type="entry name" value="PROTEASE FAMILY M14 CARBOXYPEPTIDASE A,B"/>
    <property type="match status" value="1"/>
</dbReference>
<keyword evidence="7" id="KW-0378">Hydrolase</keyword>
<keyword evidence="16" id="KW-1185">Reference proteome</keyword>
<dbReference type="GO" id="GO:0008237">
    <property type="term" value="F:metallopeptidase activity"/>
    <property type="evidence" value="ECO:0007669"/>
    <property type="project" value="UniProtKB-KW"/>
</dbReference>
<evidence type="ECO:0000256" key="9">
    <source>
        <dbReference type="ARBA" id="ARBA00023049"/>
    </source>
</evidence>
<gene>
    <name evidence="15" type="ORF">V1478_011863</name>
</gene>
<dbReference type="AlphaFoldDB" id="A0ABD2ABK7"/>
<dbReference type="SMART" id="SM00631">
    <property type="entry name" value="Zn_pept"/>
    <property type="match status" value="1"/>
</dbReference>
<dbReference type="Proteomes" id="UP001607302">
    <property type="component" value="Unassembled WGS sequence"/>
</dbReference>
<dbReference type="SUPFAM" id="SSF54897">
    <property type="entry name" value="Protease propeptides/inhibitors"/>
    <property type="match status" value="1"/>
</dbReference>
<dbReference type="PROSITE" id="PS52035">
    <property type="entry name" value="PEPTIDASE_M14"/>
    <property type="match status" value="1"/>
</dbReference>
<evidence type="ECO:0000256" key="10">
    <source>
        <dbReference type="ARBA" id="ARBA00023157"/>
    </source>
</evidence>
<comment type="caution">
    <text evidence="15">The sequence shown here is derived from an EMBL/GenBank/DDBJ whole genome shotgun (WGS) entry which is preliminary data.</text>
</comment>
<dbReference type="PROSITE" id="PS00132">
    <property type="entry name" value="CARBOXYPEPT_ZN_1"/>
    <property type="match status" value="1"/>
</dbReference>
<dbReference type="GO" id="GO:0046872">
    <property type="term" value="F:metal ion binding"/>
    <property type="evidence" value="ECO:0007669"/>
    <property type="project" value="UniProtKB-KW"/>
</dbReference>
<dbReference type="FunFam" id="3.40.630.10:FF:000056">
    <property type="entry name" value="Zinc carboxypeptidase"/>
    <property type="match status" value="1"/>
</dbReference>
<keyword evidence="10" id="KW-1015">Disulfide bond</keyword>
<reference evidence="15 16" key="1">
    <citation type="journal article" date="2024" name="Ann. Entomol. Soc. Am.">
        <title>Genomic analyses of the southern and eastern yellowjacket wasps (Hymenoptera: Vespidae) reveal evolutionary signatures of social life.</title>
        <authorList>
            <person name="Catto M.A."/>
            <person name="Caine P.B."/>
            <person name="Orr S.E."/>
            <person name="Hunt B.G."/>
            <person name="Goodisman M.A.D."/>
        </authorList>
    </citation>
    <scope>NUCLEOTIDE SEQUENCE [LARGE SCALE GENOMIC DNA]</scope>
    <source>
        <strain evidence="15">233</strain>
        <tissue evidence="15">Head and thorax</tissue>
    </source>
</reference>
<comment type="cofactor">
    <cofactor evidence="1">
        <name>Zn(2+)</name>
        <dbReference type="ChEBI" id="CHEBI:29105"/>
    </cofactor>
</comment>
<evidence type="ECO:0000256" key="5">
    <source>
        <dbReference type="ARBA" id="ARBA00022723"/>
    </source>
</evidence>
<evidence type="ECO:0000259" key="14">
    <source>
        <dbReference type="PROSITE" id="PS52035"/>
    </source>
</evidence>
<keyword evidence="4" id="KW-0645">Protease</keyword>
<keyword evidence="9" id="KW-0482">Metalloprotease</keyword>
<dbReference type="Pfam" id="PF00246">
    <property type="entry name" value="Peptidase_M14"/>
    <property type="match status" value="1"/>
</dbReference>
<dbReference type="PRINTS" id="PR00765">
    <property type="entry name" value="CRBOXYPTASEA"/>
</dbReference>
<evidence type="ECO:0000256" key="4">
    <source>
        <dbReference type="ARBA" id="ARBA00022670"/>
    </source>
</evidence>
<dbReference type="InterPro" id="IPR003146">
    <property type="entry name" value="M14A_act_pep"/>
</dbReference>
<evidence type="ECO:0000256" key="2">
    <source>
        <dbReference type="ARBA" id="ARBA00005988"/>
    </source>
</evidence>
<dbReference type="Gene3D" id="3.30.70.340">
    <property type="entry name" value="Metallocarboxypeptidase-like"/>
    <property type="match status" value="1"/>
</dbReference>
<comment type="similarity">
    <text evidence="2 12">Belongs to the peptidase M14 family.</text>
</comment>
<evidence type="ECO:0000256" key="13">
    <source>
        <dbReference type="SAM" id="SignalP"/>
    </source>
</evidence>
<keyword evidence="8" id="KW-0862">Zinc</keyword>
<keyword evidence="3" id="KW-0121">Carboxypeptidase</keyword>
<evidence type="ECO:0000256" key="7">
    <source>
        <dbReference type="ARBA" id="ARBA00022801"/>
    </source>
</evidence>
<dbReference type="GO" id="GO:0006508">
    <property type="term" value="P:proteolysis"/>
    <property type="evidence" value="ECO:0007669"/>
    <property type="project" value="UniProtKB-KW"/>
</dbReference>
<dbReference type="Gene3D" id="3.40.630.10">
    <property type="entry name" value="Zn peptidases"/>
    <property type="match status" value="1"/>
</dbReference>
<proteinExistence type="inferred from homology"/>
<sequence length="567" mass="65066">MAFGFTLILFVVIVVSTFVDAGPYINISERMLKDDVTTSDKDNSLNENQNIESFVINKDTEKSIPIDIYDDEYEDEDEELEKYRISPRKSSDDSNRAFSLFGTVESVFSAMANSLNNIVNSMMGTQTKSSIMRSNRVSYRNHQLIRIFPITDEHINELRELRESEPDDIKFWNDPVLNRTTDVVIAPEIVSDVKEYLKGHQIDFKVLISDLQKTISYQNPKMSKEQRADLVTSQGHTMTWRRYHRYGEILRYLEYLAFRYPSLVEVITIGHSYEGLPIKMAKISTGPKRDGEAKPAIWIDAGMHAREWISVAVATYILSQLVEKNSSYTKLLDVSDWMILPVANPDGYEYTHTYDRLWRKTRSYHGDREARYSPSNLFHLMSHYTKWFWSKCEGVDPNRNFGYQWGERNNGGTSLDPCHETYAGPYAFSEPETKAIAEYIMANRQNIRMYLTLHSYAQMWLSPWAYVKNSPADYSELINVARRAVNAIAKIHGTHYQAGPAADLLYPTSGASDDWAKVTAGIKYAYTVELRDRGTYGFLLPATQIVPTGREIWAGVRAIARLVTCNT</sequence>
<dbReference type="PANTHER" id="PTHR11705:SF89">
    <property type="entry name" value="PEPTIDASE M14 CARBOXYPEPTIDASE A DOMAIN-CONTAINING PROTEIN"/>
    <property type="match status" value="1"/>
</dbReference>
<organism evidence="15 16">
    <name type="scientific">Vespula squamosa</name>
    <name type="common">Southern yellow jacket</name>
    <name type="synonym">Wasp</name>
    <dbReference type="NCBI Taxonomy" id="30214"/>
    <lineage>
        <taxon>Eukaryota</taxon>
        <taxon>Metazoa</taxon>
        <taxon>Ecdysozoa</taxon>
        <taxon>Arthropoda</taxon>
        <taxon>Hexapoda</taxon>
        <taxon>Insecta</taxon>
        <taxon>Pterygota</taxon>
        <taxon>Neoptera</taxon>
        <taxon>Endopterygota</taxon>
        <taxon>Hymenoptera</taxon>
        <taxon>Apocrita</taxon>
        <taxon>Aculeata</taxon>
        <taxon>Vespoidea</taxon>
        <taxon>Vespidae</taxon>
        <taxon>Vespinae</taxon>
        <taxon>Vespula</taxon>
    </lineage>
</organism>
<name>A0ABD2ABK7_VESSQ</name>
<dbReference type="CDD" id="cd03860">
    <property type="entry name" value="M14_CP_A-B_like"/>
    <property type="match status" value="1"/>
</dbReference>
<keyword evidence="6 13" id="KW-0732">Signal</keyword>
<keyword evidence="5" id="KW-0479">Metal-binding</keyword>
<dbReference type="FunFam" id="3.30.70.340:FF:000002">
    <property type="entry name" value="Carboxypeptidase A"/>
    <property type="match status" value="1"/>
</dbReference>
<evidence type="ECO:0000313" key="16">
    <source>
        <dbReference type="Proteomes" id="UP001607302"/>
    </source>
</evidence>
<evidence type="ECO:0000256" key="12">
    <source>
        <dbReference type="PROSITE-ProRule" id="PRU01379"/>
    </source>
</evidence>
<feature type="signal peptide" evidence="13">
    <location>
        <begin position="1"/>
        <end position="21"/>
    </location>
</feature>
<feature type="active site" description="Proton donor/acceptor" evidence="12">
    <location>
        <position position="529"/>
    </location>
</feature>
<dbReference type="SUPFAM" id="SSF53187">
    <property type="entry name" value="Zn-dependent exopeptidases"/>
    <property type="match status" value="1"/>
</dbReference>
<protein>
    <recommendedName>
        <fullName evidence="11">Zinc carboxypeptidase A 1</fullName>
    </recommendedName>
</protein>
<dbReference type="InterPro" id="IPR000834">
    <property type="entry name" value="Peptidase_M14"/>
</dbReference>
<dbReference type="InterPro" id="IPR057246">
    <property type="entry name" value="CARBOXYPEPT_ZN_1"/>
</dbReference>
<dbReference type="EMBL" id="JAUDFV010000152">
    <property type="protein sequence ID" value="KAL2717987.1"/>
    <property type="molecule type" value="Genomic_DNA"/>
</dbReference>
<dbReference type="InterPro" id="IPR036990">
    <property type="entry name" value="M14A-like_propep"/>
</dbReference>
<evidence type="ECO:0000256" key="3">
    <source>
        <dbReference type="ARBA" id="ARBA00022645"/>
    </source>
</evidence>
<accession>A0ABD2ABK7</accession>
<feature type="chain" id="PRO_5044772590" description="Zinc carboxypeptidase A 1" evidence="13">
    <location>
        <begin position="22"/>
        <end position="567"/>
    </location>
</feature>
<dbReference type="GO" id="GO:0004180">
    <property type="term" value="F:carboxypeptidase activity"/>
    <property type="evidence" value="ECO:0007669"/>
    <property type="project" value="UniProtKB-KW"/>
</dbReference>
<dbReference type="Pfam" id="PF02244">
    <property type="entry name" value="Propep_M14"/>
    <property type="match status" value="1"/>
</dbReference>
<evidence type="ECO:0000256" key="6">
    <source>
        <dbReference type="ARBA" id="ARBA00022729"/>
    </source>
</evidence>
<evidence type="ECO:0000256" key="11">
    <source>
        <dbReference type="ARBA" id="ARBA00069039"/>
    </source>
</evidence>
<evidence type="ECO:0000256" key="1">
    <source>
        <dbReference type="ARBA" id="ARBA00001947"/>
    </source>
</evidence>